<dbReference type="PROSITE" id="PS50110">
    <property type="entry name" value="RESPONSE_REGULATORY"/>
    <property type="match status" value="1"/>
</dbReference>
<dbReference type="InterPro" id="IPR058245">
    <property type="entry name" value="NreC/VraR/RcsB-like_REC"/>
</dbReference>
<dbReference type="Proteomes" id="UP001595947">
    <property type="component" value="Unassembled WGS sequence"/>
</dbReference>
<evidence type="ECO:0000313" key="8">
    <source>
        <dbReference type="EMBL" id="MFC5062478.1"/>
    </source>
</evidence>
<keyword evidence="1 5" id="KW-0597">Phosphoprotein</keyword>
<dbReference type="EMBL" id="JBHSIV010000008">
    <property type="protein sequence ID" value="MFC5062478.1"/>
    <property type="molecule type" value="Genomic_DNA"/>
</dbReference>
<dbReference type="Pfam" id="PF00072">
    <property type="entry name" value="Response_reg"/>
    <property type="match status" value="1"/>
</dbReference>
<dbReference type="RefSeq" id="WP_378035830.1">
    <property type="nucleotide sequence ID" value="NZ_JBHSIV010000008.1"/>
</dbReference>
<evidence type="ECO:0000256" key="3">
    <source>
        <dbReference type="ARBA" id="ARBA00023125"/>
    </source>
</evidence>
<evidence type="ECO:0000259" key="6">
    <source>
        <dbReference type="PROSITE" id="PS50043"/>
    </source>
</evidence>
<dbReference type="SMART" id="SM00421">
    <property type="entry name" value="HTH_LUXR"/>
    <property type="match status" value="1"/>
</dbReference>
<dbReference type="InterPro" id="IPR039420">
    <property type="entry name" value="WalR-like"/>
</dbReference>
<evidence type="ECO:0000256" key="1">
    <source>
        <dbReference type="ARBA" id="ARBA00022553"/>
    </source>
</evidence>
<evidence type="ECO:0000256" key="4">
    <source>
        <dbReference type="ARBA" id="ARBA00023163"/>
    </source>
</evidence>
<dbReference type="InterPro" id="IPR001789">
    <property type="entry name" value="Sig_transdc_resp-reg_receiver"/>
</dbReference>
<dbReference type="InterPro" id="IPR000792">
    <property type="entry name" value="Tscrpt_reg_LuxR_C"/>
</dbReference>
<keyword evidence="4" id="KW-0804">Transcription</keyword>
<comment type="caution">
    <text evidence="8">The sequence shown here is derived from an EMBL/GenBank/DDBJ whole genome shotgun (WGS) entry which is preliminary data.</text>
</comment>
<evidence type="ECO:0000259" key="7">
    <source>
        <dbReference type="PROSITE" id="PS50110"/>
    </source>
</evidence>
<dbReference type="Gene3D" id="3.40.50.2300">
    <property type="match status" value="1"/>
</dbReference>
<dbReference type="PANTHER" id="PTHR43214:SF24">
    <property type="entry name" value="TRANSCRIPTIONAL REGULATORY PROTEIN NARL-RELATED"/>
    <property type="match status" value="1"/>
</dbReference>
<organism evidence="8 9">
    <name type="scientific">Actinomycetospora atypica</name>
    <dbReference type="NCBI Taxonomy" id="1290095"/>
    <lineage>
        <taxon>Bacteria</taxon>
        <taxon>Bacillati</taxon>
        <taxon>Actinomycetota</taxon>
        <taxon>Actinomycetes</taxon>
        <taxon>Pseudonocardiales</taxon>
        <taxon>Pseudonocardiaceae</taxon>
        <taxon>Actinomycetospora</taxon>
    </lineage>
</organism>
<dbReference type="PROSITE" id="PS00622">
    <property type="entry name" value="HTH_LUXR_1"/>
    <property type="match status" value="1"/>
</dbReference>
<dbReference type="InterPro" id="IPR011006">
    <property type="entry name" value="CheY-like_superfamily"/>
</dbReference>
<evidence type="ECO:0000256" key="5">
    <source>
        <dbReference type="PROSITE-ProRule" id="PRU00169"/>
    </source>
</evidence>
<dbReference type="PROSITE" id="PS50043">
    <property type="entry name" value="HTH_LUXR_2"/>
    <property type="match status" value="1"/>
</dbReference>
<evidence type="ECO:0000313" key="9">
    <source>
        <dbReference type="Proteomes" id="UP001595947"/>
    </source>
</evidence>
<evidence type="ECO:0000256" key="2">
    <source>
        <dbReference type="ARBA" id="ARBA00023015"/>
    </source>
</evidence>
<accession>A0ABV9YM74</accession>
<dbReference type="CDD" id="cd17535">
    <property type="entry name" value="REC_NarL-like"/>
    <property type="match status" value="1"/>
</dbReference>
<keyword evidence="2" id="KW-0805">Transcription regulation</keyword>
<keyword evidence="3" id="KW-0238">DNA-binding</keyword>
<dbReference type="InterPro" id="IPR016032">
    <property type="entry name" value="Sig_transdc_resp-reg_C-effctor"/>
</dbReference>
<keyword evidence="9" id="KW-1185">Reference proteome</keyword>
<dbReference type="PANTHER" id="PTHR43214">
    <property type="entry name" value="TWO-COMPONENT RESPONSE REGULATOR"/>
    <property type="match status" value="1"/>
</dbReference>
<dbReference type="SUPFAM" id="SSF46894">
    <property type="entry name" value="C-terminal effector domain of the bipartite response regulators"/>
    <property type="match status" value="1"/>
</dbReference>
<dbReference type="PRINTS" id="PR00038">
    <property type="entry name" value="HTHLUXR"/>
</dbReference>
<proteinExistence type="predicted"/>
<protein>
    <submittedName>
        <fullName evidence="8">Response regulator</fullName>
    </submittedName>
</protein>
<dbReference type="Pfam" id="PF00196">
    <property type="entry name" value="GerE"/>
    <property type="match status" value="1"/>
</dbReference>
<sequence>MTRVLLADDHPVYLEGLAALLTATGPATGIEVVGTAADGEQAVARAAELAPDVVVMDVRMPVLDGIAATRQVLEGAPGTGVVVLTMSEEDETVFAAMRAGARGYLLKGATRPEITNAIATVAAGGAVFGPAIARRVAEFLTPRPAAGGPAFPELTAREREVLDLVAAGRANPQIAAALYLSPKTVRNVVSAIFAKLHVADRAEAIVRAREAGLGRVSPGSPPGPPR</sequence>
<feature type="domain" description="Response regulatory" evidence="7">
    <location>
        <begin position="3"/>
        <end position="122"/>
    </location>
</feature>
<feature type="domain" description="HTH luxR-type" evidence="6">
    <location>
        <begin position="147"/>
        <end position="212"/>
    </location>
</feature>
<name>A0ABV9YM74_9PSEU</name>
<dbReference type="CDD" id="cd06170">
    <property type="entry name" value="LuxR_C_like"/>
    <property type="match status" value="1"/>
</dbReference>
<dbReference type="SUPFAM" id="SSF52172">
    <property type="entry name" value="CheY-like"/>
    <property type="match status" value="1"/>
</dbReference>
<reference evidence="9" key="1">
    <citation type="journal article" date="2019" name="Int. J. Syst. Evol. Microbiol.">
        <title>The Global Catalogue of Microorganisms (GCM) 10K type strain sequencing project: providing services to taxonomists for standard genome sequencing and annotation.</title>
        <authorList>
            <consortium name="The Broad Institute Genomics Platform"/>
            <consortium name="The Broad Institute Genome Sequencing Center for Infectious Disease"/>
            <person name="Wu L."/>
            <person name="Ma J."/>
        </authorList>
    </citation>
    <scope>NUCLEOTIDE SEQUENCE [LARGE SCALE GENOMIC DNA]</scope>
    <source>
        <strain evidence="9">CGMCC 4.7093</strain>
    </source>
</reference>
<gene>
    <name evidence="8" type="ORF">ACFPBZ_09695</name>
</gene>
<feature type="modified residue" description="4-aspartylphosphate" evidence="5">
    <location>
        <position position="57"/>
    </location>
</feature>
<dbReference type="SMART" id="SM00448">
    <property type="entry name" value="REC"/>
    <property type="match status" value="1"/>
</dbReference>